<sequence length="125" mass="13944">MSSLDNKILTTEEIAMSQAIKNVLNSFAYDKVVSIMKSGGYVTPEILDQWENDLHGTMKENDQKIGKARIRELVVAYILSEFSTPAFGVGTYNPDAGKISEKTIKRMKSQRKKGFRDLKIVKAAG</sequence>
<dbReference type="InterPro" id="IPR055992">
    <property type="entry name" value="DUF7570"/>
</dbReference>
<protein>
    <submittedName>
        <fullName evidence="1">Uncharacterized protein</fullName>
    </submittedName>
</protein>
<dbReference type="PIRSF" id="PIRSF004270">
    <property type="entry name" value="UCP004270"/>
    <property type="match status" value="1"/>
</dbReference>
<organism evidence="1 2">
    <name type="scientific">Enterobacter phage vB_EhoM-IME523</name>
    <dbReference type="NCBI Taxonomy" id="2596709"/>
    <lineage>
        <taxon>Viruses</taxon>
        <taxon>Duplodnaviria</taxon>
        <taxon>Heunggongvirae</taxon>
        <taxon>Uroviricota</taxon>
        <taxon>Caudoviricetes</taxon>
        <taxon>Pantevenvirales</taxon>
        <taxon>Straboviridae</taxon>
        <taxon>Tevenvirinae</taxon>
        <taxon>Kanagawavirus</taxon>
        <taxon>Kanagawavirus eclm</taxon>
    </lineage>
</organism>
<dbReference type="GeneID" id="77925902"/>
<evidence type="ECO:0000313" key="2">
    <source>
        <dbReference type="Proteomes" id="UP000516307"/>
    </source>
</evidence>
<keyword evidence="2" id="KW-1185">Reference proteome</keyword>
<dbReference type="InterPro" id="IPR016409">
    <property type="entry name" value="Phage_T4_Gp55.2"/>
</dbReference>
<dbReference type="Pfam" id="PF24454">
    <property type="entry name" value="DUF7570"/>
    <property type="match status" value="1"/>
</dbReference>
<accession>A0A7G3KFC2</accession>
<dbReference type="RefSeq" id="YP_010650320.1">
    <property type="nucleotide sequence ID" value="NC_070777.1"/>
</dbReference>
<dbReference type="Proteomes" id="UP000516307">
    <property type="component" value="Segment"/>
</dbReference>
<evidence type="ECO:0000313" key="1">
    <source>
        <dbReference type="EMBL" id="QEA10548.1"/>
    </source>
</evidence>
<dbReference type="KEGG" id="vg:77925902"/>
<reference evidence="1 2" key="1">
    <citation type="submission" date="2019-06" db="EMBL/GenBank/DDBJ databases">
        <authorList>
            <person name="Lin W."/>
            <person name="Gao M."/>
            <person name="Li D."/>
        </authorList>
    </citation>
    <scope>NUCLEOTIDE SEQUENCE [LARGE SCALE GENOMIC DNA]</scope>
</reference>
<proteinExistence type="predicted"/>
<dbReference type="EMBL" id="MN087708">
    <property type="protein sequence ID" value="QEA10548.1"/>
    <property type="molecule type" value="Genomic_DNA"/>
</dbReference>
<name>A0A7G3KFC2_9CAUD</name>